<keyword evidence="9" id="KW-1133">Transmembrane helix</keyword>
<evidence type="ECO:0000256" key="3">
    <source>
        <dbReference type="ARBA" id="ARBA00023015"/>
    </source>
</evidence>
<evidence type="ECO:0000256" key="6">
    <source>
        <dbReference type="ARBA" id="ARBA00023242"/>
    </source>
</evidence>
<comment type="function">
    <text evidence="7">Component of the Mediator complex, a coactivator involved in the regulated transcription of nearly all RNA polymerase II-dependent genes. Mediator functions as a bridge to convey information from gene-specific regulatory proteins to the basal RNA polymerase II transcription machinery. Mediator is recruited to promoters by direct interactions with regulatory proteins and serves as a scaffold for the assembly of a functional preinitiation complex with RNA polymerase II and the general transcription factors.</text>
</comment>
<feature type="region of interest" description="Disordered" evidence="8">
    <location>
        <begin position="754"/>
        <end position="784"/>
    </location>
</feature>
<dbReference type="Proteomes" id="UP000002668">
    <property type="component" value="Genome"/>
</dbReference>
<keyword evidence="4 7" id="KW-0010">Activator</keyword>
<evidence type="ECO:0000313" key="11">
    <source>
        <dbReference type="EMBL" id="CBY00407.1"/>
    </source>
</evidence>
<dbReference type="EMBL" id="FP929138">
    <property type="protein sequence ID" value="CBY00407.1"/>
    <property type="molecule type" value="Genomic_DNA"/>
</dbReference>
<dbReference type="InterPro" id="IPR019680">
    <property type="entry name" value="Mediator_Med1"/>
</dbReference>
<keyword evidence="6 7" id="KW-0539">Nucleus</keyword>
<keyword evidence="9" id="KW-0812">Transmembrane</keyword>
<comment type="similarity">
    <text evidence="2 7">Belongs to the Mediator complex subunit 1 family.</text>
</comment>
<sequence>MATPTPSTNTPSKHLPTFSSPAPRSVPHTGTINMMSYDSPAVLNMLNDASSAMGGVGMGITMSGLGMSSLGISASSMGRADEAERSRRLQNILQTVGAKPGRVSEAGLLALCKSMGIACERAPDDPGTWSLLIGDEILCDVTFKNDEIYNVSLQTRLDESKPELRFGATGSQILMKSLRPLPGQSKINNTLDRFAESLGKLNALTVLGTEHGGGVSCYDAIAGVYTSLRRLFEHEKKAALAAREPDERFRSHKAEREVLCKKSGRPRMNGGSCLGLSLEYWMERRHLIPKDASVQSEKGKEKVSDEVNGTTEGAAADDEGLYSLTIECESCQSTLYTPIRVSDEWIGESIEKAVDANDTNASIDNILLNRPSINWLDPKPTYLDTSAQGEDAMNIDSAGRLPNIRFVAKFNPPLIVPLAVHMQLYQIVGIEPRMEDYKPMTFVGLALRPGDEDPGSMATAGESTLEIQSSRTVLYRDTEGREKSRTHDMSLYVPKMEYSRTLDSLPFSHPKQLVEILPTLRQYAATTSLMRDAFFDPKRSGPKAGMSQALSSPPLTPPRRGGHVQGEKQGERDSLQIDVNLSYTPPPRFTILIPQPNSTPPSTSNHTTNDNTAPPNPQDMPISTLLSSLLSPASPPPHIPPSPPNPISITIDVHPNATLLVSETTLFPPSRGTADAHAVDGAVQHEGGSLHGDERARRVAQALEMHRSIQVGDFKINIQIQDFVILALYMRFLVLSLACFILPCMFINRQPSTVNRQPSTVNRQPSTVNRQPPRKQTTGSSNPVYNPAQLGVAQYTCIPSIKLQYMRDRTDVNKVRPLHCTVAKPYSQSFRTSPTVYTNILHIPQSPNHQSQITHHIKSHHTSQS</sequence>
<dbReference type="Pfam" id="PF10744">
    <property type="entry name" value="Med1"/>
    <property type="match status" value="1"/>
</dbReference>
<dbReference type="GO" id="GO:0045944">
    <property type="term" value="P:positive regulation of transcription by RNA polymerase II"/>
    <property type="evidence" value="ECO:0007669"/>
    <property type="project" value="UniProtKB-ARBA"/>
</dbReference>
<keyword evidence="12" id="KW-1185">Reference proteome</keyword>
<evidence type="ECO:0000256" key="4">
    <source>
        <dbReference type="ARBA" id="ARBA00023159"/>
    </source>
</evidence>
<feature type="compositionally biased region" description="Low complexity" evidence="8">
    <location>
        <begin position="621"/>
        <end position="632"/>
    </location>
</feature>
<evidence type="ECO:0000256" key="9">
    <source>
        <dbReference type="SAM" id="Phobius"/>
    </source>
</evidence>
<dbReference type="OMA" id="KWAEWIR"/>
<dbReference type="GO" id="GO:0016592">
    <property type="term" value="C:mediator complex"/>
    <property type="evidence" value="ECO:0007669"/>
    <property type="project" value="InterPro"/>
</dbReference>
<evidence type="ECO:0000256" key="8">
    <source>
        <dbReference type="SAM" id="MobiDB-lite"/>
    </source>
</evidence>
<dbReference type="AlphaFoldDB" id="E5A9R6"/>
<dbReference type="InParanoid" id="E5A9R6"/>
<dbReference type="VEuPathDB" id="FungiDB:LEMA_P015370.1"/>
<protein>
    <recommendedName>
        <fullName evidence="7">Mediator of RNA polymerase II transcription subunit 1</fullName>
    </recommendedName>
    <alternativeName>
        <fullName evidence="7">Mediator complex subunit 1</fullName>
    </alternativeName>
</protein>
<gene>
    <name evidence="11" type="ORF">LEMA_P015370.1</name>
</gene>
<feature type="compositionally biased region" description="Basic and acidic residues" evidence="8">
    <location>
        <begin position="565"/>
        <end position="575"/>
    </location>
</feature>
<evidence type="ECO:0000256" key="7">
    <source>
        <dbReference type="RuleBase" id="RU364059"/>
    </source>
</evidence>
<dbReference type="GO" id="GO:0003712">
    <property type="term" value="F:transcription coregulator activity"/>
    <property type="evidence" value="ECO:0007669"/>
    <property type="project" value="InterPro"/>
</dbReference>
<name>E5A9R6_LEPMJ</name>
<evidence type="ECO:0000259" key="10">
    <source>
        <dbReference type="Pfam" id="PF10744"/>
    </source>
</evidence>
<evidence type="ECO:0000256" key="2">
    <source>
        <dbReference type="ARBA" id="ARBA00006210"/>
    </source>
</evidence>
<dbReference type="OrthoDB" id="5310959at2759"/>
<evidence type="ECO:0000313" key="12">
    <source>
        <dbReference type="Proteomes" id="UP000002668"/>
    </source>
</evidence>
<comment type="subcellular location">
    <subcellularLocation>
        <location evidence="1 7">Nucleus</location>
    </subcellularLocation>
</comment>
<dbReference type="HOGENOM" id="CLU_008378_0_0_1"/>
<feature type="compositionally biased region" description="Low complexity" evidence="8">
    <location>
        <begin position="594"/>
        <end position="612"/>
    </location>
</feature>
<proteinExistence type="inferred from homology"/>
<keyword evidence="5 7" id="KW-0804">Transcription</keyword>
<feature type="compositionally biased region" description="Basic residues" evidence="8">
    <location>
        <begin position="855"/>
        <end position="865"/>
    </location>
</feature>
<reference evidence="12" key="1">
    <citation type="journal article" date="2011" name="Nat. Commun.">
        <title>Effector diversification within compartments of the Leptosphaeria maculans genome affected by Repeat-Induced Point mutations.</title>
        <authorList>
            <person name="Rouxel T."/>
            <person name="Grandaubert J."/>
            <person name="Hane J.K."/>
            <person name="Hoede C."/>
            <person name="van de Wouw A.P."/>
            <person name="Couloux A."/>
            <person name="Dominguez V."/>
            <person name="Anthouard V."/>
            <person name="Bally P."/>
            <person name="Bourras S."/>
            <person name="Cozijnsen A.J."/>
            <person name="Ciuffetti L.M."/>
            <person name="Degrave A."/>
            <person name="Dilmaghani A."/>
            <person name="Duret L."/>
            <person name="Fudal I."/>
            <person name="Goodwin S.B."/>
            <person name="Gout L."/>
            <person name="Glaser N."/>
            <person name="Linglin J."/>
            <person name="Kema G.H.J."/>
            <person name="Lapalu N."/>
            <person name="Lawrence C.B."/>
            <person name="May K."/>
            <person name="Meyer M."/>
            <person name="Ollivier B."/>
            <person name="Poulain J."/>
            <person name="Schoch C.L."/>
            <person name="Simon A."/>
            <person name="Spatafora J.W."/>
            <person name="Stachowiak A."/>
            <person name="Turgeon B.G."/>
            <person name="Tyler B.M."/>
            <person name="Vincent D."/>
            <person name="Weissenbach J."/>
            <person name="Amselem J."/>
            <person name="Quesneville H."/>
            <person name="Oliver R.P."/>
            <person name="Wincker P."/>
            <person name="Balesdent M.-H."/>
            <person name="Howlett B.J."/>
        </authorList>
    </citation>
    <scope>NUCLEOTIDE SEQUENCE [LARGE SCALE GENOMIC DNA]</scope>
    <source>
        <strain evidence="12">JN3 / isolate v23.1.3 / race Av1-4-5-6-7-8</strain>
    </source>
</reference>
<dbReference type="eggNOG" id="ENOG502RYK5">
    <property type="taxonomic scope" value="Eukaryota"/>
</dbReference>
<dbReference type="STRING" id="985895.E5A9R6"/>
<feature type="region of interest" description="Disordered" evidence="8">
    <location>
        <begin position="534"/>
        <end position="643"/>
    </location>
</feature>
<dbReference type="PANTHER" id="PTHR35041:SF4">
    <property type="entry name" value="MEDIATOR OF RNA POLYMERASE II TRANSCRIPTION SUBUNIT 1"/>
    <property type="match status" value="1"/>
</dbReference>
<evidence type="ECO:0000256" key="5">
    <source>
        <dbReference type="ARBA" id="ARBA00023163"/>
    </source>
</evidence>
<feature type="domain" description="Mediator complex subunit Med1" evidence="10">
    <location>
        <begin position="91"/>
        <end position="534"/>
    </location>
</feature>
<keyword evidence="9" id="KW-0472">Membrane</keyword>
<organism evidence="12">
    <name type="scientific">Leptosphaeria maculans (strain JN3 / isolate v23.1.3 / race Av1-4-5-6-7-8)</name>
    <name type="common">Blackleg fungus</name>
    <name type="synonym">Phoma lingam</name>
    <dbReference type="NCBI Taxonomy" id="985895"/>
    <lineage>
        <taxon>Eukaryota</taxon>
        <taxon>Fungi</taxon>
        <taxon>Dikarya</taxon>
        <taxon>Ascomycota</taxon>
        <taxon>Pezizomycotina</taxon>
        <taxon>Dothideomycetes</taxon>
        <taxon>Pleosporomycetidae</taxon>
        <taxon>Pleosporales</taxon>
        <taxon>Pleosporineae</taxon>
        <taxon>Leptosphaeriaceae</taxon>
        <taxon>Plenodomus</taxon>
        <taxon>Plenodomus lingam/Leptosphaeria maculans species complex</taxon>
    </lineage>
</organism>
<feature type="region of interest" description="Disordered" evidence="8">
    <location>
        <begin position="846"/>
        <end position="865"/>
    </location>
</feature>
<dbReference type="PANTHER" id="PTHR35041">
    <property type="entry name" value="MEDIATOR OF RNA POLYMERASE II TRANSCRIPTION SUBUNIT 1"/>
    <property type="match status" value="1"/>
</dbReference>
<evidence type="ECO:0000256" key="1">
    <source>
        <dbReference type="ARBA" id="ARBA00004123"/>
    </source>
</evidence>
<feature type="region of interest" description="Disordered" evidence="8">
    <location>
        <begin position="1"/>
        <end position="31"/>
    </location>
</feature>
<keyword evidence="3 7" id="KW-0805">Transcription regulation</keyword>
<feature type="compositionally biased region" description="Pro residues" evidence="8">
    <location>
        <begin position="633"/>
        <end position="643"/>
    </location>
</feature>
<feature type="transmembrane region" description="Helical" evidence="9">
    <location>
        <begin position="723"/>
        <end position="747"/>
    </location>
</feature>
<accession>E5A9R6</accession>